<organism evidence="2 3">
    <name type="scientific">Rugosimonospora acidiphila</name>
    <dbReference type="NCBI Taxonomy" id="556531"/>
    <lineage>
        <taxon>Bacteria</taxon>
        <taxon>Bacillati</taxon>
        <taxon>Actinomycetota</taxon>
        <taxon>Actinomycetes</taxon>
        <taxon>Micromonosporales</taxon>
        <taxon>Micromonosporaceae</taxon>
        <taxon>Rugosimonospora</taxon>
    </lineage>
</organism>
<accession>A0ABP9RMD8</accession>
<protein>
    <recommendedName>
        <fullName evidence="4">PH domain-containing protein</fullName>
    </recommendedName>
</protein>
<dbReference type="Proteomes" id="UP001501570">
    <property type="component" value="Unassembled WGS sequence"/>
</dbReference>
<gene>
    <name evidence="2" type="ORF">GCM10023322_12560</name>
</gene>
<sequence length="220" mass="24444">MVDAEHQVAGPTVHNGHSVARIDHNGHVEPTEGLVWYADSDDPYYTLKHSGGVLAALLGVPFLLGICIAANKTGPGAAITLLVLALPLLCACAFAAWEFIGDRRHVVALELTPADRPVQVTVRRVNGTSTTYPLASVRRMEVVRTMIMSSARSSIIRLIFDQRLETSRKGQPNLPERWTTALAATNIDLQFHDIHPQQQGQGRLPTYRRTRAWRNRGWRR</sequence>
<proteinExistence type="predicted"/>
<keyword evidence="3" id="KW-1185">Reference proteome</keyword>
<feature type="transmembrane region" description="Helical" evidence="1">
    <location>
        <begin position="77"/>
        <end position="97"/>
    </location>
</feature>
<reference evidence="3" key="1">
    <citation type="journal article" date="2019" name="Int. J. Syst. Evol. Microbiol.">
        <title>The Global Catalogue of Microorganisms (GCM) 10K type strain sequencing project: providing services to taxonomists for standard genome sequencing and annotation.</title>
        <authorList>
            <consortium name="The Broad Institute Genomics Platform"/>
            <consortium name="The Broad Institute Genome Sequencing Center for Infectious Disease"/>
            <person name="Wu L."/>
            <person name="Ma J."/>
        </authorList>
    </citation>
    <scope>NUCLEOTIDE SEQUENCE [LARGE SCALE GENOMIC DNA]</scope>
    <source>
        <strain evidence="3">JCM 18304</strain>
    </source>
</reference>
<evidence type="ECO:0000313" key="2">
    <source>
        <dbReference type="EMBL" id="GAA5180384.1"/>
    </source>
</evidence>
<comment type="caution">
    <text evidence="2">The sequence shown here is derived from an EMBL/GenBank/DDBJ whole genome shotgun (WGS) entry which is preliminary data.</text>
</comment>
<evidence type="ECO:0008006" key="4">
    <source>
        <dbReference type="Google" id="ProtNLM"/>
    </source>
</evidence>
<feature type="transmembrane region" description="Helical" evidence="1">
    <location>
        <begin position="53"/>
        <end position="71"/>
    </location>
</feature>
<keyword evidence="1" id="KW-1133">Transmembrane helix</keyword>
<keyword evidence="1" id="KW-0472">Membrane</keyword>
<evidence type="ECO:0000313" key="3">
    <source>
        <dbReference type="Proteomes" id="UP001501570"/>
    </source>
</evidence>
<evidence type="ECO:0000256" key="1">
    <source>
        <dbReference type="SAM" id="Phobius"/>
    </source>
</evidence>
<keyword evidence="1" id="KW-0812">Transmembrane</keyword>
<dbReference type="EMBL" id="BAABJQ010000003">
    <property type="protein sequence ID" value="GAA5180384.1"/>
    <property type="molecule type" value="Genomic_DNA"/>
</dbReference>
<name>A0ABP9RMD8_9ACTN</name>